<dbReference type="STRING" id="1968527.B5M47_03630"/>
<comment type="caution">
    <text evidence="2">The sequence shown here is derived from an EMBL/GenBank/DDBJ whole genome shotgun (WGS) entry which is preliminary data.</text>
</comment>
<accession>A0A1W9NX66</accession>
<evidence type="ECO:0000256" key="1">
    <source>
        <dbReference type="SAM" id="MobiDB-lite"/>
    </source>
</evidence>
<evidence type="ECO:0000313" key="2">
    <source>
        <dbReference type="EMBL" id="OQX50632.1"/>
    </source>
</evidence>
<dbReference type="AlphaFoldDB" id="A0A1W9NX66"/>
<proteinExistence type="predicted"/>
<sequence>MSRRFDISSIKNTYSPEEREEEESKTSHWGGEVYGEKVGSLDEAAVKRADGILEAARSYLVKRFGDPDLDAESVPDIEVMLAQLTREKGGAEKFSAHQRAQYYLGIKYLEAQIMDPKSDMAEQENLYDGDVLTRKGERLLEEIGKSREEIFFNLTGFKESRKRDTLWGKVKRLDGWLREKSLEAYREVKAKGKKARWQAKAWNFVGGMARRPLNNAVALGALGLTAGVMGGLDMGAMGRLAGEAGVGVAGLVGAQKVGRSEKPGESVLNTLVRRVAGKRILGHEIGGKEGTMSDERF</sequence>
<feature type="region of interest" description="Disordered" evidence="1">
    <location>
        <begin position="1"/>
        <end position="31"/>
    </location>
</feature>
<protein>
    <submittedName>
        <fullName evidence="2">Uncharacterized protein</fullName>
    </submittedName>
</protein>
<gene>
    <name evidence="2" type="ORF">B5M47_03630</name>
</gene>
<dbReference type="EMBL" id="MZGJ01000028">
    <property type="protein sequence ID" value="OQX50632.1"/>
    <property type="molecule type" value="Genomic_DNA"/>
</dbReference>
<dbReference type="Proteomes" id="UP000192520">
    <property type="component" value="Unassembled WGS sequence"/>
</dbReference>
<reference evidence="3" key="1">
    <citation type="submission" date="2017-03" db="EMBL/GenBank/DDBJ databases">
        <title>Novel pathways for hydrocarbon cycling and metabolic interdependencies in hydrothermal sediment communities.</title>
        <authorList>
            <person name="Dombrowski N."/>
            <person name="Seitz K."/>
            <person name="Teske A."/>
            <person name="Baker B."/>
        </authorList>
    </citation>
    <scope>NUCLEOTIDE SEQUENCE [LARGE SCALE GENOMIC DNA]</scope>
</reference>
<organism evidence="2 3">
    <name type="scientific">candidate division CPR3 bacterium 4484_211</name>
    <dbReference type="NCBI Taxonomy" id="1968527"/>
    <lineage>
        <taxon>Bacteria</taxon>
        <taxon>Bacteria division CPR3</taxon>
    </lineage>
</organism>
<name>A0A1W9NX66_UNCC3</name>
<evidence type="ECO:0000313" key="3">
    <source>
        <dbReference type="Proteomes" id="UP000192520"/>
    </source>
</evidence>